<feature type="active site" evidence="14">
    <location>
        <position position="146"/>
    </location>
</feature>
<feature type="active site" evidence="14">
    <location>
        <position position="13"/>
    </location>
</feature>
<evidence type="ECO:0000313" key="15">
    <source>
        <dbReference type="EMBL" id="CBL28941.1"/>
    </source>
</evidence>
<organism evidence="15 16">
    <name type="scientific">Fretibacterium fastidiosum</name>
    <dbReference type="NCBI Taxonomy" id="651822"/>
    <lineage>
        <taxon>Bacteria</taxon>
        <taxon>Thermotogati</taxon>
        <taxon>Synergistota</taxon>
        <taxon>Synergistia</taxon>
        <taxon>Synergistales</taxon>
        <taxon>Aminobacteriaceae</taxon>
        <taxon>Fretibacterium</taxon>
    </lineage>
</organism>
<dbReference type="GO" id="GO:0006310">
    <property type="term" value="P:DNA recombination"/>
    <property type="evidence" value="ECO:0007669"/>
    <property type="project" value="UniProtKB-UniRule"/>
</dbReference>
<comment type="similarity">
    <text evidence="1 14">Belongs to the RuvC family.</text>
</comment>
<keyword evidence="5 14" id="KW-0255">Endonuclease</keyword>
<comment type="subcellular location">
    <subcellularLocation>
        <location evidence="14">Cytoplasm</location>
    </subcellularLocation>
</comment>
<dbReference type="Gene3D" id="3.30.420.10">
    <property type="entry name" value="Ribonuclease H-like superfamily/Ribonuclease H"/>
    <property type="match status" value="1"/>
</dbReference>
<proteinExistence type="inferred from homology"/>
<dbReference type="AlphaFoldDB" id="A0AB94IYT0"/>
<dbReference type="GO" id="GO:0005737">
    <property type="term" value="C:cytoplasm"/>
    <property type="evidence" value="ECO:0007669"/>
    <property type="project" value="UniProtKB-SubCell"/>
</dbReference>
<evidence type="ECO:0000256" key="9">
    <source>
        <dbReference type="ARBA" id="ARBA00023125"/>
    </source>
</evidence>
<dbReference type="FunFam" id="3.30.420.10:FF:000002">
    <property type="entry name" value="Crossover junction endodeoxyribonuclease RuvC"/>
    <property type="match status" value="1"/>
</dbReference>
<keyword evidence="11 14" id="KW-0234">DNA repair</keyword>
<feature type="active site" evidence="14">
    <location>
        <position position="73"/>
    </location>
</feature>
<dbReference type="CDD" id="cd16962">
    <property type="entry name" value="RuvC"/>
    <property type="match status" value="1"/>
</dbReference>
<dbReference type="Pfam" id="PF02075">
    <property type="entry name" value="RuvC"/>
    <property type="match status" value="1"/>
</dbReference>
<dbReference type="KEGG" id="sbr:SY1_22500"/>
<evidence type="ECO:0000256" key="3">
    <source>
        <dbReference type="ARBA" id="ARBA00022722"/>
    </source>
</evidence>
<comment type="subunit">
    <text evidence="13 14">Homodimer which binds Holliday junction (HJ) DNA. The HJ becomes 2-fold symmetrical on binding to RuvC with unstacked arms; it has a different conformation from HJ DNA in complex with RuvA. In the full resolvosome a probable DNA-RuvA(4)-RuvB(12)-RuvC(2) complex forms which resolves the HJ.</text>
</comment>
<dbReference type="GO" id="GO:0006281">
    <property type="term" value="P:DNA repair"/>
    <property type="evidence" value="ECO:0007669"/>
    <property type="project" value="UniProtKB-UniRule"/>
</dbReference>
<accession>A0AB94IYT0</accession>
<evidence type="ECO:0000313" key="16">
    <source>
        <dbReference type="Proteomes" id="UP000008957"/>
    </source>
</evidence>
<keyword evidence="4 14" id="KW-0479">Metal-binding</keyword>
<evidence type="ECO:0000256" key="2">
    <source>
        <dbReference type="ARBA" id="ARBA00022490"/>
    </source>
</evidence>
<dbReference type="EMBL" id="FP929056">
    <property type="protein sequence ID" value="CBL28941.1"/>
    <property type="molecule type" value="Genomic_DNA"/>
</dbReference>
<dbReference type="HAMAP" id="MF_00034">
    <property type="entry name" value="RuvC"/>
    <property type="match status" value="1"/>
</dbReference>
<protein>
    <recommendedName>
        <fullName evidence="14">Crossover junction endodeoxyribonuclease RuvC</fullName>
        <ecNumber evidence="14">3.1.21.10</ecNumber>
    </recommendedName>
    <alternativeName>
        <fullName evidence="14">Holliday junction nuclease RuvC</fullName>
    </alternativeName>
    <alternativeName>
        <fullName evidence="14">Holliday junction resolvase RuvC</fullName>
    </alternativeName>
</protein>
<dbReference type="RefSeq" id="WP_015557087.1">
    <property type="nucleotide sequence ID" value="NC_021038.1"/>
</dbReference>
<keyword evidence="8 14" id="KW-0460">Magnesium</keyword>
<evidence type="ECO:0000256" key="4">
    <source>
        <dbReference type="ARBA" id="ARBA00022723"/>
    </source>
</evidence>
<dbReference type="GO" id="GO:0008821">
    <property type="term" value="F:crossover junction DNA endonuclease activity"/>
    <property type="evidence" value="ECO:0007669"/>
    <property type="project" value="UniProtKB-UniRule"/>
</dbReference>
<evidence type="ECO:0000256" key="10">
    <source>
        <dbReference type="ARBA" id="ARBA00023172"/>
    </source>
</evidence>
<evidence type="ECO:0000256" key="5">
    <source>
        <dbReference type="ARBA" id="ARBA00022759"/>
    </source>
</evidence>
<keyword evidence="10 14" id="KW-0233">DNA recombination</keyword>
<dbReference type="PANTHER" id="PTHR30194">
    <property type="entry name" value="CROSSOVER JUNCTION ENDODEOXYRIBONUCLEASE RUVC"/>
    <property type="match status" value="1"/>
</dbReference>
<keyword evidence="3 14" id="KW-0540">Nuclease</keyword>
<feature type="binding site" evidence="14">
    <location>
        <position position="73"/>
    </location>
    <ligand>
        <name>Mg(2+)</name>
        <dbReference type="ChEBI" id="CHEBI:18420"/>
        <label>2</label>
    </ligand>
</feature>
<dbReference type="NCBIfam" id="NF000711">
    <property type="entry name" value="PRK00039.2-1"/>
    <property type="match status" value="1"/>
</dbReference>
<keyword evidence="6 14" id="KW-0227">DNA damage</keyword>
<name>A0AB94IYT0_9BACT</name>
<evidence type="ECO:0000256" key="12">
    <source>
        <dbReference type="ARBA" id="ARBA00029354"/>
    </source>
</evidence>
<evidence type="ECO:0000256" key="7">
    <source>
        <dbReference type="ARBA" id="ARBA00022801"/>
    </source>
</evidence>
<evidence type="ECO:0000256" key="6">
    <source>
        <dbReference type="ARBA" id="ARBA00022763"/>
    </source>
</evidence>
<feature type="binding site" evidence="14">
    <location>
        <position position="146"/>
    </location>
    <ligand>
        <name>Mg(2+)</name>
        <dbReference type="ChEBI" id="CHEBI:18420"/>
        <label>1</label>
    </ligand>
</feature>
<dbReference type="GO" id="GO:0003677">
    <property type="term" value="F:DNA binding"/>
    <property type="evidence" value="ECO:0007669"/>
    <property type="project" value="UniProtKB-KW"/>
</dbReference>
<keyword evidence="2 14" id="KW-0963">Cytoplasm</keyword>
<dbReference type="GO" id="GO:0000287">
    <property type="term" value="F:magnesium ion binding"/>
    <property type="evidence" value="ECO:0007669"/>
    <property type="project" value="UniProtKB-UniRule"/>
</dbReference>
<evidence type="ECO:0000256" key="1">
    <source>
        <dbReference type="ARBA" id="ARBA00009518"/>
    </source>
</evidence>
<dbReference type="PRINTS" id="PR00696">
    <property type="entry name" value="RSOLVASERUVC"/>
</dbReference>
<evidence type="ECO:0000256" key="14">
    <source>
        <dbReference type="HAMAP-Rule" id="MF_00034"/>
    </source>
</evidence>
<gene>
    <name evidence="14" type="primary">ruvC</name>
    <name evidence="15" type="ORF">SY1_22500</name>
</gene>
<evidence type="ECO:0000256" key="11">
    <source>
        <dbReference type="ARBA" id="ARBA00023204"/>
    </source>
</evidence>
<keyword evidence="7 14" id="KW-0378">Hydrolase</keyword>
<evidence type="ECO:0000256" key="8">
    <source>
        <dbReference type="ARBA" id="ARBA00022842"/>
    </source>
</evidence>
<dbReference type="InterPro" id="IPR036397">
    <property type="entry name" value="RNaseH_sf"/>
</dbReference>
<dbReference type="PANTHER" id="PTHR30194:SF3">
    <property type="entry name" value="CROSSOVER JUNCTION ENDODEOXYRIBONUCLEASE RUVC"/>
    <property type="match status" value="1"/>
</dbReference>
<dbReference type="InterPro" id="IPR020563">
    <property type="entry name" value="X-over_junc_endoDNase_Mg_BS"/>
</dbReference>
<comment type="function">
    <text evidence="14">The RuvA-RuvB-RuvC complex processes Holliday junction (HJ) DNA during genetic recombination and DNA repair. Endonuclease that resolves HJ intermediates. Cleaves cruciform DNA by making single-stranded nicks across the HJ at symmetrical positions within the homologous arms, yielding a 5'-phosphate and a 3'-hydroxyl group; requires a central core of homology in the junction. The consensus cleavage sequence is 5'-(A/T)TT(C/G)-3'. Cleavage occurs on the 3'-side of the TT dinucleotide at the point of strand exchange. HJ branch migration catalyzed by RuvA-RuvB allows RuvC to scan DNA until it finds its consensus sequence, where it cleaves and resolves the cruciform DNA.</text>
</comment>
<dbReference type="InterPro" id="IPR002176">
    <property type="entry name" value="X-over_junc_endoDNase_RuvC"/>
</dbReference>
<dbReference type="Proteomes" id="UP000008957">
    <property type="component" value="Chromosome"/>
</dbReference>
<dbReference type="PROSITE" id="PS01321">
    <property type="entry name" value="RUVC"/>
    <property type="match status" value="1"/>
</dbReference>
<dbReference type="SUPFAM" id="SSF53098">
    <property type="entry name" value="Ribonuclease H-like"/>
    <property type="match status" value="1"/>
</dbReference>
<comment type="catalytic activity">
    <reaction evidence="12 14">
        <text>Endonucleolytic cleavage at a junction such as a reciprocal single-stranded crossover between two homologous DNA duplexes (Holliday junction).</text>
        <dbReference type="EC" id="3.1.21.10"/>
    </reaction>
</comment>
<sequence>MAPSGERVCLGVDPGLARVGYGAVARSGSRFRALEYGCIETSPKLSFMQRILQIYAKLGEQLERCAPAFMSVERLFFGHNATTAEFVWQARGVVMLLAAQRGLAVVEPKPNQIKLAVCGTGGADKRQVQRMTQRFLGLDRVPSPDDTADALAAAITGFALMRDEELRAAGA</sequence>
<reference evidence="15 16" key="2">
    <citation type="submission" date="2010-03" db="EMBL/GenBank/DDBJ databases">
        <authorList>
            <person name="Pajon A."/>
        </authorList>
    </citation>
    <scope>NUCLEOTIDE SEQUENCE [LARGE SCALE GENOMIC DNA]</scope>
    <source>
        <strain evidence="15 16">SGP1</strain>
    </source>
</reference>
<dbReference type="InterPro" id="IPR012337">
    <property type="entry name" value="RNaseH-like_sf"/>
</dbReference>
<dbReference type="EC" id="3.1.21.10" evidence="14"/>
<dbReference type="GO" id="GO:0048476">
    <property type="term" value="C:Holliday junction resolvase complex"/>
    <property type="evidence" value="ECO:0007669"/>
    <property type="project" value="UniProtKB-UniRule"/>
</dbReference>
<comment type="cofactor">
    <cofactor evidence="14">
        <name>Mg(2+)</name>
        <dbReference type="ChEBI" id="CHEBI:18420"/>
    </cofactor>
    <text evidence="14">Binds 2 Mg(2+) ion per subunit.</text>
</comment>
<keyword evidence="16" id="KW-1185">Reference proteome</keyword>
<keyword evidence="9 14" id="KW-0238">DNA-binding</keyword>
<reference evidence="16" key="1">
    <citation type="submission" date="2010-03" db="EMBL/GenBank/DDBJ databases">
        <title>The genome sequence of Synergistetes sp. SGP1.</title>
        <authorList>
            <consortium name="metaHIT consortium -- http://www.metahit.eu/"/>
            <person name="Pajon A."/>
            <person name="Turner K."/>
            <person name="Parkhill J."/>
            <person name="Wade W."/>
            <person name="Vartoukian S."/>
        </authorList>
    </citation>
    <scope>NUCLEOTIDE SEQUENCE [LARGE SCALE GENOMIC DNA]</scope>
    <source>
        <strain evidence="16">SGP1</strain>
    </source>
</reference>
<feature type="binding site" evidence="14">
    <location>
        <position position="13"/>
    </location>
    <ligand>
        <name>Mg(2+)</name>
        <dbReference type="ChEBI" id="CHEBI:18420"/>
        <label>1</label>
    </ligand>
</feature>
<evidence type="ECO:0000256" key="13">
    <source>
        <dbReference type="ARBA" id="ARBA00065075"/>
    </source>
</evidence>